<evidence type="ECO:0000256" key="2">
    <source>
        <dbReference type="ARBA" id="ARBA00022801"/>
    </source>
</evidence>
<organism evidence="5 6">
    <name type="scientific">Vreelandella malpeensis</name>
    <dbReference type="NCBI Taxonomy" id="1172368"/>
    <lineage>
        <taxon>Bacteria</taxon>
        <taxon>Pseudomonadati</taxon>
        <taxon>Pseudomonadota</taxon>
        <taxon>Gammaproteobacteria</taxon>
        <taxon>Oceanospirillales</taxon>
        <taxon>Halomonadaceae</taxon>
        <taxon>Vreelandella</taxon>
    </lineage>
</organism>
<comment type="caution">
    <text evidence="5">The sequence shown here is derived from an EMBL/GenBank/DDBJ whole genome shotgun (WGS) entry which is preliminary data.</text>
</comment>
<protein>
    <recommendedName>
        <fullName evidence="3">Carboxylic ester hydrolase</fullName>
        <ecNumber evidence="3">3.1.1.-</ecNumber>
    </recommendedName>
</protein>
<dbReference type="PROSITE" id="PS00122">
    <property type="entry name" value="CARBOXYLESTERASE_B_1"/>
    <property type="match status" value="1"/>
</dbReference>
<comment type="similarity">
    <text evidence="1 3">Belongs to the type-B carboxylesterase/lipase family.</text>
</comment>
<name>A0ABS8DMR4_9GAMM</name>
<proteinExistence type="inferred from homology"/>
<dbReference type="Proteomes" id="UP001319882">
    <property type="component" value="Unassembled WGS sequence"/>
</dbReference>
<dbReference type="Gene3D" id="3.40.50.1820">
    <property type="entry name" value="alpha/beta hydrolase"/>
    <property type="match status" value="1"/>
</dbReference>
<dbReference type="EMBL" id="WHVL01000001">
    <property type="protein sequence ID" value="MCB8887609.1"/>
    <property type="molecule type" value="Genomic_DNA"/>
</dbReference>
<evidence type="ECO:0000313" key="6">
    <source>
        <dbReference type="Proteomes" id="UP001319882"/>
    </source>
</evidence>
<dbReference type="SUPFAM" id="SSF53474">
    <property type="entry name" value="alpha/beta-Hydrolases"/>
    <property type="match status" value="1"/>
</dbReference>
<feature type="domain" description="Carboxylesterase type B" evidence="4">
    <location>
        <begin position="19"/>
        <end position="296"/>
    </location>
</feature>
<evidence type="ECO:0000313" key="5">
    <source>
        <dbReference type="EMBL" id="MCB8887609.1"/>
    </source>
</evidence>
<keyword evidence="2 3" id="KW-0378">Hydrolase</keyword>
<dbReference type="Pfam" id="PF00135">
    <property type="entry name" value="COesterase"/>
    <property type="match status" value="1"/>
</dbReference>
<keyword evidence="6" id="KW-1185">Reference proteome</keyword>
<evidence type="ECO:0000256" key="3">
    <source>
        <dbReference type="RuleBase" id="RU361235"/>
    </source>
</evidence>
<dbReference type="PANTHER" id="PTHR43918:SF4">
    <property type="entry name" value="CARBOXYLIC ESTER HYDROLASE"/>
    <property type="match status" value="1"/>
</dbReference>
<evidence type="ECO:0000259" key="4">
    <source>
        <dbReference type="Pfam" id="PF00135"/>
    </source>
</evidence>
<dbReference type="PANTHER" id="PTHR43918">
    <property type="entry name" value="ACETYLCHOLINESTERASE"/>
    <property type="match status" value="1"/>
</dbReference>
<reference evidence="5 6" key="1">
    <citation type="journal article" date="2021" name="Sci. Rep.">
        <title>Genome analysis of a halophilic bacterium Halomonas malpeensis YU-PRIM-29(T) reveals its exopolysaccharide and pigment producing capabilities.</title>
        <authorList>
            <person name="Athmika"/>
            <person name="Ghate S.D."/>
            <person name="Arun A.B."/>
            <person name="Rao S.S."/>
            <person name="Kumar S.T.A."/>
            <person name="Kandiyil M.K."/>
            <person name="Saptami K."/>
            <person name="Rekha P.D."/>
        </authorList>
    </citation>
    <scope>NUCLEOTIDE SEQUENCE [LARGE SCALE GENOMIC DNA]</scope>
    <source>
        <strain evidence="6">prim 29</strain>
    </source>
</reference>
<accession>A0ABS8DMR4</accession>
<sequence>MIGWHDRGALRATGLCYATARRFCPPVDTPPSRVPVHATTWSPAAPQNIEPELNAALGVAVEEFHVCEEALHLSITLPEHPADTPRPVMVWIHGGSYVFGTADLPVFDTRPLALEGDVIVVGVNYRLGLLGFLGGEGRPANLGLLDLISALRWIHTNIAAFGGDPGNVTLFGHSAGGDAAAHLMIAEGAEGLFQRAIIQSAPLGIRRGRAKMNARMAAVAAEVTEDTPLDEVLRIQTRVIEAAQGFGLKSAMPFAPQYGHYPLPREQHAPAAWRRAAAAIDVLIGTTFEETALFLVLSPALSRLRRAPWLGQPLTGALVAATTRKIYRRDAADFARRHAKSDGRAFVYRFDWNQGRGPYGAAHTLELPLLLGEPQSWRDADIVKGVEESELHECGQRLRKLWADFARSGHLAQKGRIEKVIQWWRANE</sequence>
<dbReference type="InterPro" id="IPR019826">
    <property type="entry name" value="Carboxylesterase_B_AS"/>
</dbReference>
<dbReference type="InterPro" id="IPR050654">
    <property type="entry name" value="AChE-related_enzymes"/>
</dbReference>
<dbReference type="InterPro" id="IPR029058">
    <property type="entry name" value="AB_hydrolase_fold"/>
</dbReference>
<dbReference type="EC" id="3.1.1.-" evidence="3"/>
<evidence type="ECO:0000256" key="1">
    <source>
        <dbReference type="ARBA" id="ARBA00005964"/>
    </source>
</evidence>
<dbReference type="InterPro" id="IPR002018">
    <property type="entry name" value="CarbesteraseB"/>
</dbReference>
<gene>
    <name evidence="5" type="ORF">GEV37_00495</name>
</gene>